<sequence>MPLHALDGIWPDVPAADLFWVAPDARVIGKVTLGDEVGIWFGAVLRGDNERITIGARSNVQEHCVLHTDMGYPLTIGEGCTIGHRAILHGCVIGANCLVGMGATIMNGARIGANCVIGAGALVPEGKEIPDGSLVVGVPAKVIRALDEAAIIKLQGAATHYVANWRRYAAGFE</sequence>
<proteinExistence type="predicted"/>
<dbReference type="PANTHER" id="PTHR13061">
    <property type="entry name" value="DYNACTIN SUBUNIT P25"/>
    <property type="match status" value="1"/>
</dbReference>
<accession>A0ABV2QYX3</accession>
<dbReference type="InterPro" id="IPR001451">
    <property type="entry name" value="Hexapep"/>
</dbReference>
<dbReference type="CDD" id="cd04645">
    <property type="entry name" value="LbH_gamma_CA_like"/>
    <property type="match status" value="1"/>
</dbReference>
<keyword evidence="2" id="KW-1185">Reference proteome</keyword>
<dbReference type="EMBL" id="JBEPSM010000001">
    <property type="protein sequence ID" value="MET4633703.1"/>
    <property type="molecule type" value="Genomic_DNA"/>
</dbReference>
<dbReference type="Pfam" id="PF00132">
    <property type="entry name" value="Hexapep"/>
    <property type="match status" value="1"/>
</dbReference>
<dbReference type="SUPFAM" id="SSF51161">
    <property type="entry name" value="Trimeric LpxA-like enzymes"/>
    <property type="match status" value="1"/>
</dbReference>
<evidence type="ECO:0000313" key="1">
    <source>
        <dbReference type="EMBL" id="MET4633703.1"/>
    </source>
</evidence>
<dbReference type="Gene3D" id="2.160.10.10">
    <property type="entry name" value="Hexapeptide repeat proteins"/>
    <property type="match status" value="1"/>
</dbReference>
<organism evidence="1 2">
    <name type="scientific">Kaistia defluvii</name>
    <dbReference type="NCBI Taxonomy" id="410841"/>
    <lineage>
        <taxon>Bacteria</taxon>
        <taxon>Pseudomonadati</taxon>
        <taxon>Pseudomonadota</taxon>
        <taxon>Alphaproteobacteria</taxon>
        <taxon>Hyphomicrobiales</taxon>
        <taxon>Kaistiaceae</taxon>
        <taxon>Kaistia</taxon>
    </lineage>
</organism>
<protein>
    <submittedName>
        <fullName evidence="1">Carbonic anhydrase/acetyltransferase-like protein (Isoleucine patch superfamily)</fullName>
    </submittedName>
</protein>
<evidence type="ECO:0000313" key="2">
    <source>
        <dbReference type="Proteomes" id="UP001549321"/>
    </source>
</evidence>
<comment type="caution">
    <text evidence="1">The sequence shown here is derived from an EMBL/GenBank/DDBJ whole genome shotgun (WGS) entry which is preliminary data.</text>
</comment>
<dbReference type="InterPro" id="IPR047324">
    <property type="entry name" value="LbH_gamma_CA-like"/>
</dbReference>
<dbReference type="Proteomes" id="UP001549321">
    <property type="component" value="Unassembled WGS sequence"/>
</dbReference>
<dbReference type="PANTHER" id="PTHR13061:SF29">
    <property type="entry name" value="GAMMA CARBONIC ANHYDRASE-LIKE 1, MITOCHONDRIAL-RELATED"/>
    <property type="match status" value="1"/>
</dbReference>
<dbReference type="InterPro" id="IPR050484">
    <property type="entry name" value="Transf_Hexapept/Carb_Anhydrase"/>
</dbReference>
<dbReference type="InterPro" id="IPR011004">
    <property type="entry name" value="Trimer_LpxA-like_sf"/>
</dbReference>
<gene>
    <name evidence="1" type="ORF">ABIE08_001616</name>
</gene>
<name>A0ABV2QYX3_9HYPH</name>
<dbReference type="RefSeq" id="WP_354550123.1">
    <property type="nucleotide sequence ID" value="NZ_JBEPSM010000001.1"/>
</dbReference>
<reference evidence="1 2" key="1">
    <citation type="submission" date="2024-06" db="EMBL/GenBank/DDBJ databases">
        <title>Sorghum-associated microbial communities from plants grown in Nebraska, USA.</title>
        <authorList>
            <person name="Schachtman D."/>
        </authorList>
    </citation>
    <scope>NUCLEOTIDE SEQUENCE [LARGE SCALE GENOMIC DNA]</scope>
    <source>
        <strain evidence="1 2">3207</strain>
    </source>
</reference>